<dbReference type="EMBL" id="ML170277">
    <property type="protein sequence ID" value="TDL15377.1"/>
    <property type="molecule type" value="Genomic_DNA"/>
</dbReference>
<organism evidence="2 3">
    <name type="scientific">Rickenella mellea</name>
    <dbReference type="NCBI Taxonomy" id="50990"/>
    <lineage>
        <taxon>Eukaryota</taxon>
        <taxon>Fungi</taxon>
        <taxon>Dikarya</taxon>
        <taxon>Basidiomycota</taxon>
        <taxon>Agaricomycotina</taxon>
        <taxon>Agaricomycetes</taxon>
        <taxon>Hymenochaetales</taxon>
        <taxon>Rickenellaceae</taxon>
        <taxon>Rickenella</taxon>
    </lineage>
</organism>
<accession>A0A4Y7PJ15</accession>
<dbReference type="OrthoDB" id="3203159at2759"/>
<protein>
    <submittedName>
        <fullName evidence="2">Uncharacterized protein</fullName>
    </submittedName>
</protein>
<feature type="compositionally biased region" description="Basic residues" evidence="1">
    <location>
        <begin position="68"/>
        <end position="80"/>
    </location>
</feature>
<evidence type="ECO:0000313" key="3">
    <source>
        <dbReference type="Proteomes" id="UP000294933"/>
    </source>
</evidence>
<keyword evidence="3" id="KW-1185">Reference proteome</keyword>
<evidence type="ECO:0000313" key="2">
    <source>
        <dbReference type="EMBL" id="TDL15377.1"/>
    </source>
</evidence>
<sequence>LVYDLTEVEIIMEVMEGAPTHWMTILTTQSYDTLEQFQKAIRYHEDILMALDPRKPREDKDRDSGSPSKKKPFFRNKKRSAATARLVGWSPASSKPPFPKDDSVVSKGKTPEQANARPCRHCGSGKHWDNDCKYHRKDVKKARTNNVTVETEDVEAQEEYDELYYSLATSDEEDVQDEEEETEETESSEQSDF</sequence>
<feature type="compositionally biased region" description="Acidic residues" evidence="1">
    <location>
        <begin position="170"/>
        <end position="193"/>
    </location>
</feature>
<dbReference type="Proteomes" id="UP000294933">
    <property type="component" value="Unassembled WGS sequence"/>
</dbReference>
<gene>
    <name evidence="2" type="ORF">BD410DRAFT_732786</name>
</gene>
<feature type="region of interest" description="Disordered" evidence="1">
    <location>
        <begin position="52"/>
        <end position="122"/>
    </location>
</feature>
<evidence type="ECO:0000256" key="1">
    <source>
        <dbReference type="SAM" id="MobiDB-lite"/>
    </source>
</evidence>
<dbReference type="VEuPathDB" id="FungiDB:BD410DRAFT_732786"/>
<reference evidence="2 3" key="1">
    <citation type="submission" date="2018-06" db="EMBL/GenBank/DDBJ databases">
        <title>A transcriptomic atlas of mushroom development highlights an independent origin of complex multicellularity.</title>
        <authorList>
            <consortium name="DOE Joint Genome Institute"/>
            <person name="Krizsan K."/>
            <person name="Almasi E."/>
            <person name="Merenyi Z."/>
            <person name="Sahu N."/>
            <person name="Viragh M."/>
            <person name="Koszo T."/>
            <person name="Mondo S."/>
            <person name="Kiss B."/>
            <person name="Balint B."/>
            <person name="Kues U."/>
            <person name="Barry K."/>
            <person name="Hegedus J.C."/>
            <person name="Henrissat B."/>
            <person name="Johnson J."/>
            <person name="Lipzen A."/>
            <person name="Ohm R."/>
            <person name="Nagy I."/>
            <person name="Pangilinan J."/>
            <person name="Yan J."/>
            <person name="Xiong Y."/>
            <person name="Grigoriev I.V."/>
            <person name="Hibbett D.S."/>
            <person name="Nagy L.G."/>
        </authorList>
    </citation>
    <scope>NUCLEOTIDE SEQUENCE [LARGE SCALE GENOMIC DNA]</scope>
    <source>
        <strain evidence="2 3">SZMC22713</strain>
    </source>
</reference>
<feature type="region of interest" description="Disordered" evidence="1">
    <location>
        <begin position="136"/>
        <end position="193"/>
    </location>
</feature>
<feature type="compositionally biased region" description="Acidic residues" evidence="1">
    <location>
        <begin position="150"/>
        <end position="162"/>
    </location>
</feature>
<dbReference type="AlphaFoldDB" id="A0A4Y7PJ15"/>
<proteinExistence type="predicted"/>
<feature type="compositionally biased region" description="Basic and acidic residues" evidence="1">
    <location>
        <begin position="52"/>
        <end position="64"/>
    </location>
</feature>
<feature type="non-terminal residue" evidence="2">
    <location>
        <position position="1"/>
    </location>
</feature>
<name>A0A4Y7PJ15_9AGAM</name>
<dbReference type="STRING" id="50990.A0A4Y7PJ15"/>